<gene>
    <name evidence="1" type="ORF">FJR71_07720</name>
</gene>
<reference evidence="1 2" key="1">
    <citation type="submission" date="2019-06" db="EMBL/GenBank/DDBJ databases">
        <authorList>
            <person name="Zou Y."/>
        </authorList>
    </citation>
    <scope>NUCLEOTIDE SEQUENCE [LARGE SCALE GENOMIC DNA]</scope>
    <source>
        <strain evidence="1 2">E24</strain>
    </source>
</reference>
<sequence length="120" mass="13008">MGVGVSVKVDLKGIENKVSPAALAKGKLAIASQMKSDMARFIPRKDGELSGSGSVLKDSIRYPGPYARAQFYGSSYNKHRSFVFRKYTTAGTGKRWDLKASAIHVKDWGKVGLRAMGVKA</sequence>
<evidence type="ECO:0000313" key="1">
    <source>
        <dbReference type="EMBL" id="TPE36677.1"/>
    </source>
</evidence>
<dbReference type="Proteomes" id="UP000319739">
    <property type="component" value="Unassembled WGS sequence"/>
</dbReference>
<dbReference type="Pfam" id="PF11114">
    <property type="entry name" value="Minor_capsid_2"/>
    <property type="match status" value="1"/>
</dbReference>
<dbReference type="EMBL" id="VFSG01000002">
    <property type="protein sequence ID" value="TPE36677.1"/>
    <property type="molecule type" value="Genomic_DNA"/>
</dbReference>
<evidence type="ECO:0000313" key="2">
    <source>
        <dbReference type="Proteomes" id="UP000319739"/>
    </source>
</evidence>
<name>A0ABY2YCI7_9STRE</name>
<organism evidence="1 2">
    <name type="scientific">Streptococcus xiaochunlingii</name>
    <dbReference type="NCBI Taxonomy" id="2589788"/>
    <lineage>
        <taxon>Bacteria</taxon>
        <taxon>Bacillati</taxon>
        <taxon>Bacillota</taxon>
        <taxon>Bacilli</taxon>
        <taxon>Lactobacillales</taxon>
        <taxon>Streptococcaceae</taxon>
        <taxon>Streptococcus</taxon>
    </lineage>
</organism>
<dbReference type="InterPro" id="IPR021080">
    <property type="entry name" value="Minor_capsid_protein"/>
</dbReference>
<accession>A0ABY2YCI7</accession>
<keyword evidence="2" id="KW-1185">Reference proteome</keyword>
<protein>
    <submittedName>
        <fullName evidence="1">Capsid protein</fullName>
    </submittedName>
</protein>
<proteinExistence type="predicted"/>
<comment type="caution">
    <text evidence="1">The sequence shown here is derived from an EMBL/GenBank/DDBJ whole genome shotgun (WGS) entry which is preliminary data.</text>
</comment>
<dbReference type="RefSeq" id="WP_140814500.1">
    <property type="nucleotide sequence ID" value="NZ_VFSG01000002.1"/>
</dbReference>